<sequence length="63" mass="6665">MRDQVFLGALEHGSDRWVAVTLGEGLHGQAGVQGIGHLDQRRLEELDGGRAEVVGAGGAWEEA</sequence>
<proteinExistence type="predicted"/>
<organism evidence="1 2">
    <name type="scientific">Plesiocystis pacifica SIR-1</name>
    <dbReference type="NCBI Taxonomy" id="391625"/>
    <lineage>
        <taxon>Bacteria</taxon>
        <taxon>Pseudomonadati</taxon>
        <taxon>Myxococcota</taxon>
        <taxon>Polyangia</taxon>
        <taxon>Nannocystales</taxon>
        <taxon>Nannocystaceae</taxon>
        <taxon>Plesiocystis</taxon>
    </lineage>
</organism>
<comment type="caution">
    <text evidence="1">The sequence shown here is derived from an EMBL/GenBank/DDBJ whole genome shotgun (WGS) entry which is preliminary data.</text>
</comment>
<evidence type="ECO:0000313" key="2">
    <source>
        <dbReference type="Proteomes" id="UP000005801"/>
    </source>
</evidence>
<gene>
    <name evidence="1" type="ORF">PPSIR1_40440</name>
</gene>
<accession>A6FYL8</accession>
<protein>
    <submittedName>
        <fullName evidence="1">Uncharacterized protein</fullName>
    </submittedName>
</protein>
<name>A6FYL8_9BACT</name>
<keyword evidence="2" id="KW-1185">Reference proteome</keyword>
<dbReference type="EMBL" id="ABCS01000004">
    <property type="protein sequence ID" value="EDM81290.1"/>
    <property type="molecule type" value="Genomic_DNA"/>
</dbReference>
<reference evidence="1 2" key="1">
    <citation type="submission" date="2007-06" db="EMBL/GenBank/DDBJ databases">
        <authorList>
            <person name="Shimkets L."/>
            <person name="Ferriera S."/>
            <person name="Johnson J."/>
            <person name="Kravitz S."/>
            <person name="Beeson K."/>
            <person name="Sutton G."/>
            <person name="Rogers Y.-H."/>
            <person name="Friedman R."/>
            <person name="Frazier M."/>
            <person name="Venter J.C."/>
        </authorList>
    </citation>
    <scope>NUCLEOTIDE SEQUENCE [LARGE SCALE GENOMIC DNA]</scope>
    <source>
        <strain evidence="1 2">SIR-1</strain>
    </source>
</reference>
<evidence type="ECO:0000313" key="1">
    <source>
        <dbReference type="EMBL" id="EDM81290.1"/>
    </source>
</evidence>
<dbReference type="AlphaFoldDB" id="A6FYL8"/>
<dbReference type="Proteomes" id="UP000005801">
    <property type="component" value="Unassembled WGS sequence"/>
</dbReference>